<proteinExistence type="predicted"/>
<evidence type="ECO:0000256" key="4">
    <source>
        <dbReference type="SAM" id="MobiDB-lite"/>
    </source>
</evidence>
<keyword evidence="3" id="KW-1015">Disulfide bond</keyword>
<evidence type="ECO:0000259" key="5">
    <source>
        <dbReference type="PROSITE" id="PS50189"/>
    </source>
</evidence>
<evidence type="ECO:0000256" key="3">
    <source>
        <dbReference type="ARBA" id="ARBA00023157"/>
    </source>
</evidence>
<feature type="region of interest" description="Disordered" evidence="4">
    <location>
        <begin position="232"/>
        <end position="299"/>
    </location>
</feature>
<dbReference type="SMART" id="SM00643">
    <property type="entry name" value="C345C"/>
    <property type="match status" value="1"/>
</dbReference>
<feature type="compositionally biased region" description="Polar residues" evidence="4">
    <location>
        <begin position="264"/>
        <end position="280"/>
    </location>
</feature>
<keyword evidence="7" id="KW-1185">Reference proteome</keyword>
<evidence type="ECO:0000313" key="6">
    <source>
        <dbReference type="EMBL" id="KAA0190959.1"/>
    </source>
</evidence>
<dbReference type="InterPro" id="IPR001134">
    <property type="entry name" value="Netrin_domain"/>
</dbReference>
<gene>
    <name evidence="6" type="ORF">FBUS_03318</name>
</gene>
<comment type="caution">
    <text evidence="6">The sequence shown here is derived from an EMBL/GenBank/DDBJ whole genome shotgun (WGS) entry which is preliminary data.</text>
</comment>
<accession>A0A8E0RXX9</accession>
<evidence type="ECO:0000256" key="1">
    <source>
        <dbReference type="ARBA" id="ARBA00004613"/>
    </source>
</evidence>
<comment type="subcellular location">
    <subcellularLocation>
        <location evidence="1">Secreted</location>
    </subcellularLocation>
</comment>
<dbReference type="PROSITE" id="PS50189">
    <property type="entry name" value="NTR"/>
    <property type="match status" value="1"/>
</dbReference>
<protein>
    <submittedName>
        <fullName evidence="6">Netrin-1</fullName>
    </submittedName>
</protein>
<dbReference type="SUPFAM" id="SSF50242">
    <property type="entry name" value="TIMP-like"/>
    <property type="match status" value="1"/>
</dbReference>
<organism evidence="6 7">
    <name type="scientific">Fasciolopsis buskii</name>
    <dbReference type="NCBI Taxonomy" id="27845"/>
    <lineage>
        <taxon>Eukaryota</taxon>
        <taxon>Metazoa</taxon>
        <taxon>Spiralia</taxon>
        <taxon>Lophotrochozoa</taxon>
        <taxon>Platyhelminthes</taxon>
        <taxon>Trematoda</taxon>
        <taxon>Digenea</taxon>
        <taxon>Plagiorchiida</taxon>
        <taxon>Echinostomata</taxon>
        <taxon>Echinostomatoidea</taxon>
        <taxon>Fasciolidae</taxon>
        <taxon>Fasciolopsis</taxon>
    </lineage>
</organism>
<dbReference type="AlphaFoldDB" id="A0A8E0RXX9"/>
<dbReference type="Proteomes" id="UP000728185">
    <property type="component" value="Unassembled WGS sequence"/>
</dbReference>
<dbReference type="EMBL" id="LUCM01006654">
    <property type="protein sequence ID" value="KAA0190959.1"/>
    <property type="molecule type" value="Genomic_DNA"/>
</dbReference>
<dbReference type="GO" id="GO:0005576">
    <property type="term" value="C:extracellular region"/>
    <property type="evidence" value="ECO:0007669"/>
    <property type="project" value="UniProtKB-SubCell"/>
</dbReference>
<keyword evidence="2" id="KW-0964">Secreted</keyword>
<dbReference type="Gene3D" id="2.40.50.120">
    <property type="match status" value="1"/>
</dbReference>
<dbReference type="Pfam" id="PF01759">
    <property type="entry name" value="NTR"/>
    <property type="match status" value="1"/>
</dbReference>
<dbReference type="InterPro" id="IPR008993">
    <property type="entry name" value="TIMP-like_OB-fold"/>
</dbReference>
<name>A0A8E0RXX9_9TREM</name>
<feature type="domain" description="NTR" evidence="5">
    <location>
        <begin position="20"/>
        <end position="176"/>
    </location>
</feature>
<dbReference type="OrthoDB" id="6246353at2759"/>
<evidence type="ECO:0000256" key="2">
    <source>
        <dbReference type="ARBA" id="ARBA00022525"/>
    </source>
</evidence>
<reference evidence="6" key="1">
    <citation type="submission" date="2019-05" db="EMBL/GenBank/DDBJ databases">
        <title>Annotation for the trematode Fasciolopsis buski.</title>
        <authorList>
            <person name="Choi Y.-J."/>
        </authorList>
    </citation>
    <scope>NUCLEOTIDE SEQUENCE</scope>
    <source>
        <strain evidence="6">HT</strain>
        <tissue evidence="6">Whole worm</tissue>
    </source>
</reference>
<sequence>MSTGWGLADSVFEILVNSICFQNTATQRFSPCIFPLTRIRQSVLLCSFPVFRGTIESQKIEGDKIRYEVRIQDTWRVDGDASRLLPKKASDSLPAYPVWAKIRENLIVGRDGRQMRCLCPDMELDKSYLFLTHSYQIPNGNRMELMLDDHSVVLPWRESWRRRLMRFSRRAARDRCDMMEDGKDGELSRIRRVQRLRTAPGYFSAQVDPSSQTRMLPGRPVVYPANYEIPPGPMHSPASPSLSSPLPPPSPPSGSSSLPRNGQPAATTARNSRMRSSLPQNDHGVISRPGPLHVRTQGDQPDFTYYHPYMAYHSAKH</sequence>
<dbReference type="InterPro" id="IPR018933">
    <property type="entry name" value="Netrin_module_non-TIMP"/>
</dbReference>
<evidence type="ECO:0000313" key="7">
    <source>
        <dbReference type="Proteomes" id="UP000728185"/>
    </source>
</evidence>